<evidence type="ECO:0000259" key="5">
    <source>
        <dbReference type="SMART" id="SM00642"/>
    </source>
</evidence>
<protein>
    <submittedName>
        <fullName evidence="6">Glycoside hydrolase superfamily</fullName>
    </submittedName>
</protein>
<dbReference type="FunFam" id="2.60.40.1180:FF:000007">
    <property type="entry name" value="Sucrose isomerase"/>
    <property type="match status" value="1"/>
</dbReference>
<dbReference type="FunFam" id="3.20.20.80:FF:000087">
    <property type="entry name" value="Oligo-1,6-glucosidase IMA1"/>
    <property type="match status" value="1"/>
</dbReference>
<keyword evidence="2 6" id="KW-0378">Hydrolase</keyword>
<organism evidence="6 7">
    <name type="scientific">Dendryphion nanum</name>
    <dbReference type="NCBI Taxonomy" id="256645"/>
    <lineage>
        <taxon>Eukaryota</taxon>
        <taxon>Fungi</taxon>
        <taxon>Dikarya</taxon>
        <taxon>Ascomycota</taxon>
        <taxon>Pezizomycotina</taxon>
        <taxon>Dothideomycetes</taxon>
        <taxon>Pleosporomycetidae</taxon>
        <taxon>Pleosporales</taxon>
        <taxon>Torulaceae</taxon>
        <taxon>Dendryphion</taxon>
    </lineage>
</organism>
<dbReference type="Pfam" id="PF00128">
    <property type="entry name" value="Alpha-amylase"/>
    <property type="match status" value="1"/>
</dbReference>
<dbReference type="CDD" id="cd11333">
    <property type="entry name" value="AmyAc_SI_OligoGlu_DGase"/>
    <property type="match status" value="1"/>
</dbReference>
<keyword evidence="7" id="KW-1185">Reference proteome</keyword>
<dbReference type="SMART" id="SM00642">
    <property type="entry name" value="Aamy"/>
    <property type="match status" value="1"/>
</dbReference>
<dbReference type="GO" id="GO:0004574">
    <property type="term" value="F:oligo-1,6-glucosidase activity"/>
    <property type="evidence" value="ECO:0007669"/>
    <property type="project" value="TreeGrafter"/>
</dbReference>
<dbReference type="GO" id="GO:0000025">
    <property type="term" value="P:maltose catabolic process"/>
    <property type="evidence" value="ECO:0007669"/>
    <property type="project" value="TreeGrafter"/>
</dbReference>
<dbReference type="GO" id="GO:0004575">
    <property type="term" value="F:sucrose alpha-glucosidase activity"/>
    <property type="evidence" value="ECO:0007669"/>
    <property type="project" value="TreeGrafter"/>
</dbReference>
<dbReference type="Gene3D" id="3.20.20.80">
    <property type="entry name" value="Glycosidases"/>
    <property type="match status" value="1"/>
</dbReference>
<evidence type="ECO:0000313" key="6">
    <source>
        <dbReference type="EMBL" id="KAH7132509.1"/>
    </source>
</evidence>
<evidence type="ECO:0000313" key="7">
    <source>
        <dbReference type="Proteomes" id="UP000700596"/>
    </source>
</evidence>
<sequence length="570" mass="66250">MTVTERKWWKDAVVYQIYPASFKDSNGDGVGDLQGIISELDYIHSIGVDVIWVCPMFDSPQVDMGYDIRDYENVYPPYGTLQDMERLIAEIHNRGMRIILDLVVNHTSDQHKWFQESRSSKDNPKRDWYIWRPARYVDGVRKPPNNWLGNFGGSVWQWDEQSQEYYLHLFCPEQPDLNWENEETRKAIYKSAMEFWLQRGVDGFRVDTVNMYSKGDMVDAPVTDPRSEWQFAGFQYCNGPRMHEFLSEMNTILEKYDAMTVGECPHTPDMARVLKYVSAKEKQLNMVFQFDVVDIGQGPYKFQTTPFNYTLPSLKAAIERTQNLKRGNDGWTTVFLENHDQSRSISRFTSDKPEHRVACGKLLALMMAALSGTLFVYQGQEIGMVNFPLEWDMDEYKDVDSTNYYKMVADRSNNSPSELASAKTALQHLARDHARIPFSWSSDPNAGFSPTKPWMRAHDDAALCNARQQQSDKTSVLAFWKRILQLRRQQNDLFVHGDFDVVDMENEKIFMFTKVWGAKRAFVVLNFTDKEQELELPEQVRSGKMEFLVSSIDGKREGNLAPWEGRVYLF</sequence>
<dbReference type="Proteomes" id="UP000700596">
    <property type="component" value="Unassembled WGS sequence"/>
</dbReference>
<dbReference type="SUPFAM" id="SSF51445">
    <property type="entry name" value="(Trans)glycosidases"/>
    <property type="match status" value="1"/>
</dbReference>
<dbReference type="InterPro" id="IPR045857">
    <property type="entry name" value="O16G_dom_2"/>
</dbReference>
<dbReference type="SUPFAM" id="SSF51011">
    <property type="entry name" value="Glycosyl hydrolase domain"/>
    <property type="match status" value="1"/>
</dbReference>
<dbReference type="GO" id="GO:0004556">
    <property type="term" value="F:alpha-amylase activity"/>
    <property type="evidence" value="ECO:0007669"/>
    <property type="project" value="TreeGrafter"/>
</dbReference>
<proteinExistence type="inferred from homology"/>
<dbReference type="GO" id="GO:0005987">
    <property type="term" value="P:sucrose catabolic process"/>
    <property type="evidence" value="ECO:0007669"/>
    <property type="project" value="TreeGrafter"/>
</dbReference>
<comment type="similarity">
    <text evidence="1">Belongs to the glycosyl hydrolase 13 family.</text>
</comment>
<feature type="domain" description="Glycosyl hydrolase family 13 catalytic" evidence="5">
    <location>
        <begin position="16"/>
        <end position="435"/>
    </location>
</feature>
<dbReference type="Gene3D" id="3.90.400.10">
    <property type="entry name" value="Oligo-1,6-glucosidase, Domain 2"/>
    <property type="match status" value="1"/>
</dbReference>
<comment type="caution">
    <text evidence="6">The sequence shown here is derived from an EMBL/GenBank/DDBJ whole genome shotgun (WGS) entry which is preliminary data.</text>
</comment>
<dbReference type="PANTHER" id="PTHR10357">
    <property type="entry name" value="ALPHA-AMYLASE FAMILY MEMBER"/>
    <property type="match status" value="1"/>
</dbReference>
<dbReference type="AlphaFoldDB" id="A0A9P9E8E1"/>
<evidence type="ECO:0000256" key="2">
    <source>
        <dbReference type="ARBA" id="ARBA00022801"/>
    </source>
</evidence>
<dbReference type="InterPro" id="IPR013780">
    <property type="entry name" value="Glyco_hydro_b"/>
</dbReference>
<name>A0A9P9E8E1_9PLEO</name>
<dbReference type="InterPro" id="IPR017853">
    <property type="entry name" value="GH"/>
</dbReference>
<reference evidence="6" key="1">
    <citation type="journal article" date="2021" name="Nat. Commun.">
        <title>Genetic determinants of endophytism in the Arabidopsis root mycobiome.</title>
        <authorList>
            <person name="Mesny F."/>
            <person name="Miyauchi S."/>
            <person name="Thiergart T."/>
            <person name="Pickel B."/>
            <person name="Atanasova L."/>
            <person name="Karlsson M."/>
            <person name="Huettel B."/>
            <person name="Barry K.W."/>
            <person name="Haridas S."/>
            <person name="Chen C."/>
            <person name="Bauer D."/>
            <person name="Andreopoulos W."/>
            <person name="Pangilinan J."/>
            <person name="LaButti K."/>
            <person name="Riley R."/>
            <person name="Lipzen A."/>
            <person name="Clum A."/>
            <person name="Drula E."/>
            <person name="Henrissat B."/>
            <person name="Kohler A."/>
            <person name="Grigoriev I.V."/>
            <person name="Martin F.M."/>
            <person name="Hacquard S."/>
        </authorList>
    </citation>
    <scope>NUCLEOTIDE SEQUENCE</scope>
    <source>
        <strain evidence="6">MPI-CAGE-CH-0243</strain>
    </source>
</reference>
<dbReference type="GO" id="GO:0033934">
    <property type="term" value="F:glucan 1,4-alpha-maltotriohydrolase activity"/>
    <property type="evidence" value="ECO:0007669"/>
    <property type="project" value="TreeGrafter"/>
</dbReference>
<dbReference type="PANTHER" id="PTHR10357:SF179">
    <property type="entry name" value="NEUTRAL AND BASIC AMINO ACID TRANSPORT PROTEIN RBAT"/>
    <property type="match status" value="1"/>
</dbReference>
<keyword evidence="3" id="KW-0326">Glycosidase</keyword>
<evidence type="ECO:0000256" key="4">
    <source>
        <dbReference type="ARBA" id="ARBA00026248"/>
    </source>
</evidence>
<dbReference type="FunFam" id="3.20.20.80:FF:000064">
    <property type="entry name" value="Oligo-1,6-glucosidase"/>
    <property type="match status" value="1"/>
</dbReference>
<evidence type="ECO:0000256" key="3">
    <source>
        <dbReference type="ARBA" id="ARBA00023295"/>
    </source>
</evidence>
<evidence type="ECO:0000256" key="1">
    <source>
        <dbReference type="ARBA" id="ARBA00008061"/>
    </source>
</evidence>
<keyword evidence="4" id="KW-0462">Maltose metabolism</keyword>
<dbReference type="Gene3D" id="2.60.40.1180">
    <property type="entry name" value="Golgi alpha-mannosidase II"/>
    <property type="match status" value="1"/>
</dbReference>
<dbReference type="EMBL" id="JAGMWT010000003">
    <property type="protein sequence ID" value="KAH7132509.1"/>
    <property type="molecule type" value="Genomic_DNA"/>
</dbReference>
<accession>A0A9P9E8E1</accession>
<dbReference type="OrthoDB" id="1740265at2759"/>
<dbReference type="FunFam" id="3.90.400.10:FF:000004">
    <property type="entry name" value="Oligo-1,6-glucosidase"/>
    <property type="match status" value="1"/>
</dbReference>
<gene>
    <name evidence="6" type="ORF">B0J11DRAFT_229382</name>
</gene>
<dbReference type="InterPro" id="IPR006047">
    <property type="entry name" value="GH13_cat_dom"/>
</dbReference>